<name>A0A840ACB8_9PROT</name>
<reference evidence="1 2" key="1">
    <citation type="submission" date="2020-08" db="EMBL/GenBank/DDBJ databases">
        <title>Genomic Encyclopedia of Type Strains, Phase IV (KMG-IV): sequencing the most valuable type-strain genomes for metagenomic binning, comparative biology and taxonomic classification.</title>
        <authorList>
            <person name="Goeker M."/>
        </authorList>
    </citation>
    <scope>NUCLEOTIDE SEQUENCE [LARGE SCALE GENOMIC DNA]</scope>
    <source>
        <strain evidence="1 2">DSM 19979</strain>
    </source>
</reference>
<dbReference type="EMBL" id="JACIDJ010000002">
    <property type="protein sequence ID" value="MBB3898176.1"/>
    <property type="molecule type" value="Genomic_DNA"/>
</dbReference>
<dbReference type="Proteomes" id="UP000553193">
    <property type="component" value="Unassembled WGS sequence"/>
</dbReference>
<sequence length="239" mass="26712">MPKFTHVADRFAIWGLNVPYARDEAFKAAFRASAVPLIPLIQHKTPEVLRIEWKAYVCCWAARQALLIEGDFVECGVNYGLLSRTTAAYIDLASHPDRTLWLYDTFQGIPTEQMSAREAKGLGTWHNRNNYTEDVLPIARHRFAPFPNARLVPGMVPDTLHEAAPARVAWLHIDMNITLPEIAAAEFFWDRLSPGGVIILDDYAYAGHEEQMLAFQDFAAARGALVLPLPTGQGLIVKA</sequence>
<dbReference type="PANTHER" id="PTHR40036">
    <property type="entry name" value="MACROCIN O-METHYLTRANSFERASE"/>
    <property type="match status" value="1"/>
</dbReference>
<gene>
    <name evidence="1" type="ORF">GGQ83_001613</name>
</gene>
<dbReference type="Pfam" id="PF05711">
    <property type="entry name" value="TylF"/>
    <property type="match status" value="1"/>
</dbReference>
<dbReference type="PANTHER" id="PTHR40036:SF1">
    <property type="entry name" value="MACROCIN O-METHYLTRANSFERASE"/>
    <property type="match status" value="1"/>
</dbReference>
<dbReference type="InterPro" id="IPR029063">
    <property type="entry name" value="SAM-dependent_MTases_sf"/>
</dbReference>
<dbReference type="Gene3D" id="3.40.50.150">
    <property type="entry name" value="Vaccinia Virus protein VP39"/>
    <property type="match status" value="1"/>
</dbReference>
<dbReference type="AlphaFoldDB" id="A0A840ACB8"/>
<keyword evidence="2" id="KW-1185">Reference proteome</keyword>
<evidence type="ECO:0000313" key="1">
    <source>
        <dbReference type="EMBL" id="MBB3898176.1"/>
    </source>
</evidence>
<proteinExistence type="predicted"/>
<organism evidence="1 2">
    <name type="scientific">Roseococcus suduntuyensis</name>
    <dbReference type="NCBI Taxonomy" id="455361"/>
    <lineage>
        <taxon>Bacteria</taxon>
        <taxon>Pseudomonadati</taxon>
        <taxon>Pseudomonadota</taxon>
        <taxon>Alphaproteobacteria</taxon>
        <taxon>Acetobacterales</taxon>
        <taxon>Roseomonadaceae</taxon>
        <taxon>Roseococcus</taxon>
    </lineage>
</organism>
<evidence type="ECO:0000313" key="2">
    <source>
        <dbReference type="Proteomes" id="UP000553193"/>
    </source>
</evidence>
<comment type="caution">
    <text evidence="1">The sequence shown here is derived from an EMBL/GenBank/DDBJ whole genome shotgun (WGS) entry which is preliminary data.</text>
</comment>
<accession>A0A840ACB8</accession>
<dbReference type="RefSeq" id="WP_184383264.1">
    <property type="nucleotide sequence ID" value="NZ_JACIDJ010000002.1"/>
</dbReference>
<evidence type="ECO:0008006" key="3">
    <source>
        <dbReference type="Google" id="ProtNLM"/>
    </source>
</evidence>
<protein>
    <recommendedName>
        <fullName evidence="3">Methyltransferase</fullName>
    </recommendedName>
</protein>
<dbReference type="SUPFAM" id="SSF53335">
    <property type="entry name" value="S-adenosyl-L-methionine-dependent methyltransferases"/>
    <property type="match status" value="1"/>
</dbReference>
<dbReference type="InterPro" id="IPR008884">
    <property type="entry name" value="TylF_MeTrfase"/>
</dbReference>